<dbReference type="InterPro" id="IPR000878">
    <property type="entry name" value="4pyrrol_Mease"/>
</dbReference>
<dbReference type="OrthoDB" id="9809084at2"/>
<dbReference type="Pfam" id="PF23016">
    <property type="entry name" value="RsmI_C"/>
    <property type="match status" value="1"/>
</dbReference>
<evidence type="ECO:0000256" key="2">
    <source>
        <dbReference type="ARBA" id="ARBA00022552"/>
    </source>
</evidence>
<name>Q2S9Y2_HAHCH</name>
<dbReference type="PANTHER" id="PTHR46111">
    <property type="entry name" value="RIBOSOMAL RNA SMALL SUBUNIT METHYLTRANSFERASE I"/>
    <property type="match status" value="1"/>
</dbReference>
<dbReference type="HOGENOM" id="CLU_044779_4_0_6"/>
<dbReference type="GO" id="GO:0005737">
    <property type="term" value="C:cytoplasm"/>
    <property type="evidence" value="ECO:0007669"/>
    <property type="project" value="UniProtKB-SubCell"/>
</dbReference>
<keyword evidence="5 6" id="KW-0949">S-adenosyl-L-methionine</keyword>
<keyword evidence="10" id="KW-1185">Reference proteome</keyword>
<dbReference type="InterPro" id="IPR035996">
    <property type="entry name" value="4pyrrol_Methylase_sf"/>
</dbReference>
<reference evidence="9 10" key="1">
    <citation type="journal article" date="2005" name="Nucleic Acids Res.">
        <title>Genomic blueprint of Hahella chejuensis, a marine microbe producing an algicidal agent.</title>
        <authorList>
            <person name="Jeong H."/>
            <person name="Yim J.H."/>
            <person name="Lee C."/>
            <person name="Choi S.-H."/>
            <person name="Park Y.K."/>
            <person name="Yoon S.H."/>
            <person name="Hur C.-G."/>
            <person name="Kang H.-Y."/>
            <person name="Kim D."/>
            <person name="Lee H.H."/>
            <person name="Park K.H."/>
            <person name="Park S.-H."/>
            <person name="Park H.-S."/>
            <person name="Lee H.K."/>
            <person name="Oh T.K."/>
            <person name="Kim J.F."/>
        </authorList>
    </citation>
    <scope>NUCLEOTIDE SEQUENCE [LARGE SCALE GENOMIC DNA]</scope>
    <source>
        <strain evidence="9 10">KCTC 2396</strain>
    </source>
</reference>
<dbReference type="eggNOG" id="COG0313">
    <property type="taxonomic scope" value="Bacteria"/>
</dbReference>
<keyword evidence="1 6" id="KW-0963">Cytoplasm</keyword>
<dbReference type="EC" id="2.1.1.198" evidence="6"/>
<dbReference type="PIRSF" id="PIRSF005917">
    <property type="entry name" value="MTase_YraL"/>
    <property type="match status" value="1"/>
</dbReference>
<protein>
    <recommendedName>
        <fullName evidence="6">Ribosomal RNA small subunit methyltransferase I</fullName>
        <ecNumber evidence="6">2.1.1.198</ecNumber>
    </recommendedName>
    <alternativeName>
        <fullName evidence="6">16S rRNA 2'-O-ribose C1402 methyltransferase</fullName>
    </alternativeName>
    <alternativeName>
        <fullName evidence="6">rRNA (cytidine-2'-O-)-methyltransferase RsmI</fullName>
    </alternativeName>
</protein>
<dbReference type="FunFam" id="3.30.950.10:FF:000002">
    <property type="entry name" value="Ribosomal RNA small subunit methyltransferase I"/>
    <property type="match status" value="1"/>
</dbReference>
<dbReference type="Proteomes" id="UP000000238">
    <property type="component" value="Chromosome"/>
</dbReference>
<dbReference type="FunFam" id="3.40.1010.10:FF:000002">
    <property type="entry name" value="Ribosomal RNA small subunit methyltransferase I"/>
    <property type="match status" value="1"/>
</dbReference>
<proteinExistence type="inferred from homology"/>
<dbReference type="Gene3D" id="3.30.950.10">
    <property type="entry name" value="Methyltransferase, Cobalt-precorrin-4 Transmethylase, Domain 2"/>
    <property type="match status" value="1"/>
</dbReference>
<dbReference type="EMBL" id="CP000155">
    <property type="protein sequence ID" value="ABC32542.1"/>
    <property type="molecule type" value="Genomic_DNA"/>
</dbReference>
<dbReference type="KEGG" id="hch:HCH_05893"/>
<dbReference type="InterPro" id="IPR018063">
    <property type="entry name" value="SAM_MeTrfase_RsmI_CS"/>
</dbReference>
<keyword evidence="3 6" id="KW-0489">Methyltransferase</keyword>
<keyword evidence="2 6" id="KW-0698">rRNA processing</keyword>
<dbReference type="NCBIfam" id="TIGR00096">
    <property type="entry name" value="16S rRNA (cytidine(1402)-2'-O)-methyltransferase"/>
    <property type="match status" value="1"/>
</dbReference>
<dbReference type="SUPFAM" id="SSF53790">
    <property type="entry name" value="Tetrapyrrole methylase"/>
    <property type="match status" value="1"/>
</dbReference>
<accession>Q2S9Y2</accession>
<sequence length="282" mass="30445">MSEAKGVLYIVATPIGNLDDMTPRAIAILKSVDLIAAEDTRHSGKLLSHFGVDAPMTSLHQFNEEAKTERLLSELAVGKSIALISDAGTPLISDPGFPLVRATREAGFIVTPVPGACALVAALSASGMPSERFVFEGFLPAKGSGRRGRLQELADEPRTMVFYESPHRILAMMEDLEVVMGAAREVVIARELTKTFETIKAGCVQDIKAWMQEDGNQQRGEFVVLVKGERKEQGDFVEIKVSQLLQALLKELPVKKAAALASSLTGVGKNELYQQALALKGE</sequence>
<dbReference type="InterPro" id="IPR053910">
    <property type="entry name" value="RsmI_HTH"/>
</dbReference>
<dbReference type="PANTHER" id="PTHR46111:SF1">
    <property type="entry name" value="RIBOSOMAL RNA SMALL SUBUNIT METHYLTRANSFERASE I"/>
    <property type="match status" value="1"/>
</dbReference>
<comment type="function">
    <text evidence="6">Catalyzes the 2'-O-methylation of the ribose of cytidine 1402 (C1402) in 16S rRNA.</text>
</comment>
<organism evidence="9 10">
    <name type="scientific">Hahella chejuensis (strain KCTC 2396)</name>
    <dbReference type="NCBI Taxonomy" id="349521"/>
    <lineage>
        <taxon>Bacteria</taxon>
        <taxon>Pseudomonadati</taxon>
        <taxon>Pseudomonadota</taxon>
        <taxon>Gammaproteobacteria</taxon>
        <taxon>Oceanospirillales</taxon>
        <taxon>Hahellaceae</taxon>
        <taxon>Hahella</taxon>
    </lineage>
</organism>
<dbReference type="STRING" id="349521.HCH_05893"/>
<dbReference type="Pfam" id="PF00590">
    <property type="entry name" value="TP_methylase"/>
    <property type="match status" value="1"/>
</dbReference>
<evidence type="ECO:0000256" key="3">
    <source>
        <dbReference type="ARBA" id="ARBA00022603"/>
    </source>
</evidence>
<comment type="catalytic activity">
    <reaction evidence="6">
        <text>cytidine(1402) in 16S rRNA + S-adenosyl-L-methionine = 2'-O-methylcytidine(1402) in 16S rRNA + S-adenosyl-L-homocysteine + H(+)</text>
        <dbReference type="Rhea" id="RHEA:42924"/>
        <dbReference type="Rhea" id="RHEA-COMP:10285"/>
        <dbReference type="Rhea" id="RHEA-COMP:10286"/>
        <dbReference type="ChEBI" id="CHEBI:15378"/>
        <dbReference type="ChEBI" id="CHEBI:57856"/>
        <dbReference type="ChEBI" id="CHEBI:59789"/>
        <dbReference type="ChEBI" id="CHEBI:74495"/>
        <dbReference type="ChEBI" id="CHEBI:82748"/>
        <dbReference type="EC" id="2.1.1.198"/>
    </reaction>
</comment>
<dbReference type="HAMAP" id="MF_01877">
    <property type="entry name" value="16SrRNA_methyltr_I"/>
    <property type="match status" value="1"/>
</dbReference>
<dbReference type="CDD" id="cd11648">
    <property type="entry name" value="RsmI"/>
    <property type="match status" value="1"/>
</dbReference>
<feature type="domain" description="Tetrapyrrole methylase" evidence="7">
    <location>
        <begin position="8"/>
        <end position="206"/>
    </location>
</feature>
<evidence type="ECO:0000313" key="9">
    <source>
        <dbReference type="EMBL" id="ABC32542.1"/>
    </source>
</evidence>
<evidence type="ECO:0000259" key="7">
    <source>
        <dbReference type="Pfam" id="PF00590"/>
    </source>
</evidence>
<dbReference type="RefSeq" id="WP_011399601.1">
    <property type="nucleotide sequence ID" value="NC_007645.1"/>
</dbReference>
<evidence type="ECO:0000256" key="6">
    <source>
        <dbReference type="HAMAP-Rule" id="MF_01877"/>
    </source>
</evidence>
<dbReference type="AlphaFoldDB" id="Q2S9Y2"/>
<dbReference type="InterPro" id="IPR014776">
    <property type="entry name" value="4pyrrole_Mease_sub2"/>
</dbReference>
<dbReference type="PROSITE" id="PS01296">
    <property type="entry name" value="RSMI"/>
    <property type="match status" value="1"/>
</dbReference>
<evidence type="ECO:0000256" key="4">
    <source>
        <dbReference type="ARBA" id="ARBA00022679"/>
    </source>
</evidence>
<evidence type="ECO:0000313" key="10">
    <source>
        <dbReference type="Proteomes" id="UP000000238"/>
    </source>
</evidence>
<comment type="similarity">
    <text evidence="6">Belongs to the methyltransferase superfamily. RsmI family.</text>
</comment>
<dbReference type="InterPro" id="IPR014777">
    <property type="entry name" value="4pyrrole_Mease_sub1"/>
</dbReference>
<evidence type="ECO:0000256" key="1">
    <source>
        <dbReference type="ARBA" id="ARBA00022490"/>
    </source>
</evidence>
<evidence type="ECO:0000259" key="8">
    <source>
        <dbReference type="Pfam" id="PF23016"/>
    </source>
</evidence>
<gene>
    <name evidence="6" type="primary">rsmI</name>
    <name evidence="9" type="ordered locus">HCH_05893</name>
</gene>
<dbReference type="Gene3D" id="3.40.1010.10">
    <property type="entry name" value="Cobalt-precorrin-4 Transmethylase, Domain 1"/>
    <property type="match status" value="1"/>
</dbReference>
<feature type="domain" description="RsmI HTH" evidence="8">
    <location>
        <begin position="241"/>
        <end position="280"/>
    </location>
</feature>
<dbReference type="InterPro" id="IPR008189">
    <property type="entry name" value="rRNA_ssu_MeTfrase_I"/>
</dbReference>
<evidence type="ECO:0000256" key="5">
    <source>
        <dbReference type="ARBA" id="ARBA00022691"/>
    </source>
</evidence>
<comment type="subcellular location">
    <subcellularLocation>
        <location evidence="6">Cytoplasm</location>
    </subcellularLocation>
</comment>
<dbReference type="GO" id="GO:0070677">
    <property type="term" value="F:rRNA (cytosine-2'-O-)-methyltransferase activity"/>
    <property type="evidence" value="ECO:0007669"/>
    <property type="project" value="UniProtKB-UniRule"/>
</dbReference>
<keyword evidence="4 6" id="KW-0808">Transferase</keyword>